<proteinExistence type="predicted"/>
<dbReference type="InterPro" id="IPR019151">
    <property type="entry name" value="Proteasome_assmbl_chaperone_2"/>
</dbReference>
<organism evidence="1">
    <name type="scientific">marine sediment metagenome</name>
    <dbReference type="NCBI Taxonomy" id="412755"/>
    <lineage>
        <taxon>unclassified sequences</taxon>
        <taxon>metagenomes</taxon>
        <taxon>ecological metagenomes</taxon>
    </lineage>
</organism>
<dbReference type="AlphaFoldDB" id="X0V4J4"/>
<dbReference type="EMBL" id="BARS01026250">
    <property type="protein sequence ID" value="GAG13005.1"/>
    <property type="molecule type" value="Genomic_DNA"/>
</dbReference>
<dbReference type="Pfam" id="PF09754">
    <property type="entry name" value="PAC2"/>
    <property type="match status" value="1"/>
</dbReference>
<comment type="caution">
    <text evidence="1">The sequence shown here is derived from an EMBL/GenBank/DDBJ whole genome shotgun (WGS) entry which is preliminary data.</text>
</comment>
<dbReference type="InterPro" id="IPR038389">
    <property type="entry name" value="PSMG2_sf"/>
</dbReference>
<dbReference type="Gene3D" id="3.40.50.10900">
    <property type="entry name" value="PAC-like subunit"/>
    <property type="match status" value="1"/>
</dbReference>
<gene>
    <name evidence="1" type="ORF">S01H1_41389</name>
</gene>
<evidence type="ECO:0000313" key="1">
    <source>
        <dbReference type="EMBL" id="GAG13005.1"/>
    </source>
</evidence>
<dbReference type="SUPFAM" id="SSF159659">
    <property type="entry name" value="Cgl1923-like"/>
    <property type="match status" value="1"/>
</dbReference>
<name>X0V4J4_9ZZZZ</name>
<sequence length="171" mass="19165">MAQDRLKIHERPNMQAPRMILGFSGWMDGGGVSTGTIDYLRRKLDARLLAEIDCEDFYILNFPGSMEISAMIRPHTKIEDGLITTFRGPDNRFFYSGAHNLILFVGREPNLKWSEFGDCIFSLASQFNVSMIYFIGSVAGLVPHTRQPRLSASVSDESLKPTLEAAGVRFS</sequence>
<feature type="non-terminal residue" evidence="1">
    <location>
        <position position="171"/>
    </location>
</feature>
<evidence type="ECO:0008006" key="2">
    <source>
        <dbReference type="Google" id="ProtNLM"/>
    </source>
</evidence>
<protein>
    <recommendedName>
        <fullName evidence="2">PAC2 family protein</fullName>
    </recommendedName>
</protein>
<reference evidence="1" key="1">
    <citation type="journal article" date="2014" name="Front. Microbiol.">
        <title>High frequency of phylogenetically diverse reductive dehalogenase-homologous genes in deep subseafloor sedimentary metagenomes.</title>
        <authorList>
            <person name="Kawai M."/>
            <person name="Futagami T."/>
            <person name="Toyoda A."/>
            <person name="Takaki Y."/>
            <person name="Nishi S."/>
            <person name="Hori S."/>
            <person name="Arai W."/>
            <person name="Tsubouchi T."/>
            <person name="Morono Y."/>
            <person name="Uchiyama I."/>
            <person name="Ito T."/>
            <person name="Fujiyama A."/>
            <person name="Inagaki F."/>
            <person name="Takami H."/>
        </authorList>
    </citation>
    <scope>NUCLEOTIDE SEQUENCE</scope>
    <source>
        <strain evidence="1">Expedition CK06-06</strain>
    </source>
</reference>
<accession>X0V4J4</accession>